<dbReference type="PANTHER" id="PTHR43611:SF3">
    <property type="entry name" value="FLAVIN MONONUCLEOTIDE HYDROLASE 1, CHLOROPLATIC"/>
    <property type="match status" value="1"/>
</dbReference>
<dbReference type="Gene3D" id="1.10.150.240">
    <property type="entry name" value="Putative phosphatase, domain 2"/>
    <property type="match status" value="1"/>
</dbReference>
<dbReference type="InterPro" id="IPR023198">
    <property type="entry name" value="PGP-like_dom2"/>
</dbReference>
<dbReference type="GO" id="GO:0016791">
    <property type="term" value="F:phosphatase activity"/>
    <property type="evidence" value="ECO:0007669"/>
    <property type="project" value="UniProtKB-ARBA"/>
</dbReference>
<dbReference type="HOGENOM" id="CLU_019989_1_0_1"/>
<dbReference type="InParanoid" id="A0A067Q1V8"/>
<dbReference type="InterPro" id="IPR036412">
    <property type="entry name" value="HAD-like_sf"/>
</dbReference>
<dbReference type="InterPro" id="IPR023214">
    <property type="entry name" value="HAD_sf"/>
</dbReference>
<dbReference type="Gene3D" id="3.40.50.1000">
    <property type="entry name" value="HAD superfamily/HAD-like"/>
    <property type="match status" value="1"/>
</dbReference>
<dbReference type="Proteomes" id="UP000027265">
    <property type="component" value="Unassembled WGS sequence"/>
</dbReference>
<dbReference type="OrthoDB" id="2012566at2759"/>
<dbReference type="AlphaFoldDB" id="A0A067Q1V8"/>
<organism evidence="2 3">
    <name type="scientific">Jaapia argillacea MUCL 33604</name>
    <dbReference type="NCBI Taxonomy" id="933084"/>
    <lineage>
        <taxon>Eukaryota</taxon>
        <taxon>Fungi</taxon>
        <taxon>Dikarya</taxon>
        <taxon>Basidiomycota</taxon>
        <taxon>Agaricomycotina</taxon>
        <taxon>Agaricomycetes</taxon>
        <taxon>Agaricomycetidae</taxon>
        <taxon>Jaapiales</taxon>
        <taxon>Jaapiaceae</taxon>
        <taxon>Jaapia</taxon>
    </lineage>
</organism>
<dbReference type="Pfam" id="PF13419">
    <property type="entry name" value="HAD_2"/>
    <property type="match status" value="1"/>
</dbReference>
<protein>
    <recommendedName>
        <fullName evidence="4">HAD-like protein</fullName>
    </recommendedName>
</protein>
<accession>A0A067Q1V8</accession>
<dbReference type="InterPro" id="IPR041492">
    <property type="entry name" value="HAD_2"/>
</dbReference>
<dbReference type="PANTHER" id="PTHR43611">
    <property type="entry name" value="ALPHA-D-GLUCOSE 1-PHOSPHATE PHOSPHATASE"/>
    <property type="match status" value="1"/>
</dbReference>
<feature type="region of interest" description="Disordered" evidence="1">
    <location>
        <begin position="477"/>
        <end position="499"/>
    </location>
</feature>
<dbReference type="NCBIfam" id="TIGR01509">
    <property type="entry name" value="HAD-SF-IA-v3"/>
    <property type="match status" value="1"/>
</dbReference>
<dbReference type="SUPFAM" id="SSF56784">
    <property type="entry name" value="HAD-like"/>
    <property type="match status" value="1"/>
</dbReference>
<feature type="compositionally biased region" description="Low complexity" evidence="1">
    <location>
        <begin position="477"/>
        <end position="497"/>
    </location>
</feature>
<keyword evidence="3" id="KW-1185">Reference proteome</keyword>
<dbReference type="STRING" id="933084.A0A067Q1V8"/>
<evidence type="ECO:0000313" key="2">
    <source>
        <dbReference type="EMBL" id="KDQ57457.1"/>
    </source>
</evidence>
<gene>
    <name evidence="2" type="ORF">JAAARDRAFT_130231</name>
</gene>
<evidence type="ECO:0008006" key="4">
    <source>
        <dbReference type="Google" id="ProtNLM"/>
    </source>
</evidence>
<name>A0A067Q1V8_9AGAM</name>
<sequence length="547" mass="61467">MSPLHGFSTLICDIGDVLFTWSTKSTTSIPPRTLKAMMSSPTWYEYERARLTQDECYEILAKDFSYEVAEIACALDQARDSLTPNHEMVALLRELKTQSDGRLRIFAMSNISNYDYEVLRTKPTDWSVFDGVYTSAWAGQRKPNLKYYRQVVAATEIDPHSTIFIDDKAENVLSARSLGMHGIIFDSQAKVMRALRNLIGDPVERGRDFLRRNAGRLESITEGGLVVPEHFAQLLILEATQDRSLVTLPDEVPRSWNFFVGKPLLTTEEFPFDLDTTSLGSTVMKTDISVASSVMDEMLEYVNIDGVIQTYFDHTRPRFDPVVCANVLTLFYAHGRGSELSGTLEWVREVLYNRAYLDGTRYYTSPECFLFFLSRLLQSSDDSELHATLEPLLRERVQERIGTEGDALALAMRILTCASLGIRDEVDLRTLLPMQCEDGGWEIGWVYTYGSSGVKIGNRGFTTALAVKAVEAVEEASSTASSSPVSSPISSPGSETPPRIEDILQKNDVQATLPSRSPSRLSFIRRRLLSWFFHGGRVRSHALETTF</sequence>
<reference evidence="3" key="1">
    <citation type="journal article" date="2014" name="Proc. Natl. Acad. Sci. U.S.A.">
        <title>Extensive sampling of basidiomycete genomes demonstrates inadequacy of the white-rot/brown-rot paradigm for wood decay fungi.</title>
        <authorList>
            <person name="Riley R."/>
            <person name="Salamov A.A."/>
            <person name="Brown D.W."/>
            <person name="Nagy L.G."/>
            <person name="Floudas D."/>
            <person name="Held B.W."/>
            <person name="Levasseur A."/>
            <person name="Lombard V."/>
            <person name="Morin E."/>
            <person name="Otillar R."/>
            <person name="Lindquist E.A."/>
            <person name="Sun H."/>
            <person name="LaButti K.M."/>
            <person name="Schmutz J."/>
            <person name="Jabbour D."/>
            <person name="Luo H."/>
            <person name="Baker S.E."/>
            <person name="Pisabarro A.G."/>
            <person name="Walton J.D."/>
            <person name="Blanchette R.A."/>
            <person name="Henrissat B."/>
            <person name="Martin F."/>
            <person name="Cullen D."/>
            <person name="Hibbett D.S."/>
            <person name="Grigoriev I.V."/>
        </authorList>
    </citation>
    <scope>NUCLEOTIDE SEQUENCE [LARGE SCALE GENOMIC DNA]</scope>
    <source>
        <strain evidence="3">MUCL 33604</strain>
    </source>
</reference>
<evidence type="ECO:0000313" key="3">
    <source>
        <dbReference type="Proteomes" id="UP000027265"/>
    </source>
</evidence>
<evidence type="ECO:0000256" key="1">
    <source>
        <dbReference type="SAM" id="MobiDB-lite"/>
    </source>
</evidence>
<dbReference type="EMBL" id="KL197719">
    <property type="protein sequence ID" value="KDQ57457.1"/>
    <property type="molecule type" value="Genomic_DNA"/>
</dbReference>
<dbReference type="InterPro" id="IPR006439">
    <property type="entry name" value="HAD-SF_hydro_IA"/>
</dbReference>
<proteinExistence type="predicted"/>